<gene>
    <name evidence="2" type="ORF">HINF_LOCUS24033</name>
    <name evidence="1" type="ORF">HINF_LOCUS30307</name>
</gene>
<protein>
    <submittedName>
        <fullName evidence="2">Hypothetical_protein</fullName>
    </submittedName>
</protein>
<accession>A0AA86PX56</accession>
<reference evidence="2 3" key="2">
    <citation type="submission" date="2024-07" db="EMBL/GenBank/DDBJ databases">
        <authorList>
            <person name="Akdeniz Z."/>
        </authorList>
    </citation>
    <scope>NUCLEOTIDE SEQUENCE [LARGE SCALE GENOMIC DNA]</scope>
</reference>
<sequence length="113" mass="12427">MDSFGCSSRSSPQFLRCGWAKSVAESKIPRFKVLSWHHRGSVWLRACHQRSSGLESGNRSIASLETQVVRRRWIPVQFGSHEAAALPLDACTHVVGCLGCGGAPNVHRCILNQ</sequence>
<organism evidence="1">
    <name type="scientific">Hexamita inflata</name>
    <dbReference type="NCBI Taxonomy" id="28002"/>
    <lineage>
        <taxon>Eukaryota</taxon>
        <taxon>Metamonada</taxon>
        <taxon>Diplomonadida</taxon>
        <taxon>Hexamitidae</taxon>
        <taxon>Hexamitinae</taxon>
        <taxon>Hexamita</taxon>
    </lineage>
</organism>
<dbReference type="EMBL" id="CATOUU010000703">
    <property type="protein sequence ID" value="CAI9942662.1"/>
    <property type="molecule type" value="Genomic_DNA"/>
</dbReference>
<dbReference type="Proteomes" id="UP001642409">
    <property type="component" value="Unassembled WGS sequence"/>
</dbReference>
<dbReference type="EMBL" id="CAXDID020000069">
    <property type="protein sequence ID" value="CAL6013942.1"/>
    <property type="molecule type" value="Genomic_DNA"/>
</dbReference>
<name>A0AA86PX56_9EUKA</name>
<comment type="caution">
    <text evidence="1">The sequence shown here is derived from an EMBL/GenBank/DDBJ whole genome shotgun (WGS) entry which is preliminary data.</text>
</comment>
<dbReference type="AlphaFoldDB" id="A0AA86PX56"/>
<evidence type="ECO:0000313" key="2">
    <source>
        <dbReference type="EMBL" id="CAL6013942.1"/>
    </source>
</evidence>
<reference evidence="1" key="1">
    <citation type="submission" date="2023-06" db="EMBL/GenBank/DDBJ databases">
        <authorList>
            <person name="Kurt Z."/>
        </authorList>
    </citation>
    <scope>NUCLEOTIDE SEQUENCE</scope>
</reference>
<evidence type="ECO:0000313" key="3">
    <source>
        <dbReference type="Proteomes" id="UP001642409"/>
    </source>
</evidence>
<evidence type="ECO:0000313" key="1">
    <source>
        <dbReference type="EMBL" id="CAI9942662.1"/>
    </source>
</evidence>
<keyword evidence="3" id="KW-1185">Reference proteome</keyword>
<proteinExistence type="predicted"/>